<feature type="compositionally biased region" description="Polar residues" evidence="2">
    <location>
        <begin position="657"/>
        <end position="694"/>
    </location>
</feature>
<evidence type="ECO:0000313" key="3">
    <source>
        <dbReference type="EMBL" id="EFC44198.1"/>
    </source>
</evidence>
<organism evidence="4">
    <name type="scientific">Naegleria gruberi</name>
    <name type="common">Amoeba</name>
    <dbReference type="NCBI Taxonomy" id="5762"/>
    <lineage>
        <taxon>Eukaryota</taxon>
        <taxon>Discoba</taxon>
        <taxon>Heterolobosea</taxon>
        <taxon>Tetramitia</taxon>
        <taxon>Eutetramitia</taxon>
        <taxon>Vahlkampfiidae</taxon>
        <taxon>Naegleria</taxon>
    </lineage>
</organism>
<dbReference type="KEGG" id="ngr:NAEGRDRAFT_58112"/>
<feature type="region of interest" description="Disordered" evidence="2">
    <location>
        <begin position="1"/>
        <end position="33"/>
    </location>
</feature>
<feature type="coiled-coil region" evidence="1">
    <location>
        <begin position="50"/>
        <end position="88"/>
    </location>
</feature>
<reference evidence="3 4" key="1">
    <citation type="journal article" date="2010" name="Cell">
        <title>The genome of Naegleria gruberi illuminates early eukaryotic versatility.</title>
        <authorList>
            <person name="Fritz-Laylin L.K."/>
            <person name="Prochnik S.E."/>
            <person name="Ginger M.L."/>
            <person name="Dacks J.B."/>
            <person name="Carpenter M.L."/>
            <person name="Field M.C."/>
            <person name="Kuo A."/>
            <person name="Paredez A."/>
            <person name="Chapman J."/>
            <person name="Pham J."/>
            <person name="Shu S."/>
            <person name="Neupane R."/>
            <person name="Cipriano M."/>
            <person name="Mancuso J."/>
            <person name="Tu H."/>
            <person name="Salamov A."/>
            <person name="Lindquist E."/>
            <person name="Shapiro H."/>
            <person name="Lucas S."/>
            <person name="Grigoriev I.V."/>
            <person name="Cande W.Z."/>
            <person name="Fulton C."/>
            <person name="Rokhsar D.S."/>
            <person name="Dawson S.C."/>
        </authorList>
    </citation>
    <scope>NUCLEOTIDE SEQUENCE [LARGE SCALE GENOMIC DNA]</scope>
    <source>
        <strain evidence="3 4">NEG-M</strain>
    </source>
</reference>
<name>D2VG34_NAEGR</name>
<keyword evidence="1" id="KW-0175">Coiled coil</keyword>
<dbReference type="OMA" id="DIINDAM"/>
<dbReference type="Proteomes" id="UP000006671">
    <property type="component" value="Unassembled WGS sequence"/>
</dbReference>
<feature type="region of interest" description="Disordered" evidence="2">
    <location>
        <begin position="642"/>
        <end position="731"/>
    </location>
</feature>
<dbReference type="RefSeq" id="XP_002676942.1">
    <property type="nucleotide sequence ID" value="XM_002676896.1"/>
</dbReference>
<sequence>MVKEKLTFTNPKKANTKKPQPKQQQVGQTKQPVAEEVAAEQVVTTQQPVVTEVEDSNNELINKINKEIRQYRKQVVKHKKLHEDITNQLDFNIAIPTIPSHLNKKDLSFEEILQRKNFDAQIEESKKKEKQLKDMIEILDNENKSLEVLETIQSSMSKIFNEHDSRQTKLEKDLKQLQKDVKQKDQQLEELNQTLNHTKFQLSLQVNNKKENVSKITSFEQQINELTEQNTKLLKQNQDVESLKTEITRLQSLNSNLSKTLEDQRQQSSQQLMVQHNVIEEQKKLLQQKEETLMFNFSRFNQVNTELMMIKQQFTDQDKFIKFQQHQISLKSEENNSITKEVNSLKEENSSVVKKNQDLLDNIKQLEEKIANLENSNKQLLDKMQRDENDHKHSIQQLEEQLKHRPIVTFPVKFEEDIINEALDKKRTKDIVQLIQVLSFFNISNPDSFERRSMFLSDQLCISQTGKQVSILTHNDFAAVDALSRSLFGQQQNIDQVENCINDGVRKLEKIIARSEDDSIIGVSYKILAEQIRELASSSIYQYGKTLYPYLGQDEHSLTSNSIFNTNGYNIRMDDANQSSSSPKLKSNFINTDISSTTSETKKSTIIENKTFEETPSSNINVTYEVPSEQTSWKLEVTNNNTNVESTTPSAPIESDIINTSPANPNVVSTTEDENSVPSAPSPSLEQQSENGENLTKKKFTNNSRGRGRGGFVPNSRGGRQRKLFVRTDNK</sequence>
<evidence type="ECO:0000256" key="2">
    <source>
        <dbReference type="SAM" id="MobiDB-lite"/>
    </source>
</evidence>
<accession>D2VG34</accession>
<dbReference type="GeneID" id="8848093"/>
<feature type="compositionally biased region" description="Low complexity" evidence="2">
    <location>
        <begin position="21"/>
        <end position="33"/>
    </location>
</feature>
<proteinExistence type="predicted"/>
<gene>
    <name evidence="3" type="ORF">NAEGRDRAFT_58112</name>
</gene>
<evidence type="ECO:0000256" key="1">
    <source>
        <dbReference type="SAM" id="Coils"/>
    </source>
</evidence>
<feature type="coiled-coil region" evidence="1">
    <location>
        <begin position="115"/>
        <end position="267"/>
    </location>
</feature>
<evidence type="ECO:0000313" key="4">
    <source>
        <dbReference type="Proteomes" id="UP000006671"/>
    </source>
</evidence>
<keyword evidence="4" id="KW-1185">Reference proteome</keyword>
<dbReference type="EMBL" id="GG738869">
    <property type="protein sequence ID" value="EFC44198.1"/>
    <property type="molecule type" value="Genomic_DNA"/>
</dbReference>
<dbReference type="OrthoDB" id="10260374at2759"/>
<dbReference type="InParanoid" id="D2VG34"/>
<dbReference type="AlphaFoldDB" id="D2VG34"/>
<dbReference type="STRING" id="5762.D2VG34"/>
<dbReference type="VEuPathDB" id="AmoebaDB:NAEGRDRAFT_58112"/>
<protein>
    <submittedName>
        <fullName evidence="3">Predicted protein</fullName>
    </submittedName>
</protein>
<feature type="coiled-coil region" evidence="1">
    <location>
        <begin position="328"/>
        <end position="401"/>
    </location>
</feature>